<sequence>MGIQSLATGGLKCAQQPIAPQIMVRLHQGSILFRLRLLRHPDNGQVDRSARDRDHHVALI</sequence>
<dbReference type="AlphaFoldDB" id="A0AAI8MGW6"/>
<reference evidence="1 2" key="1">
    <citation type="journal article" date="2012" name="Microbes Environ.">
        <title>Complete genome sequence of Bradyrhizobium sp. S23321: insights into symbiosis evolution in soil oligotrophs.</title>
        <authorList>
            <person name="Okubo T."/>
            <person name="Tsukui T."/>
            <person name="Maita H."/>
            <person name="Okamoto S."/>
            <person name="Oshima K."/>
            <person name="Fujisawa T."/>
            <person name="Saito A."/>
            <person name="Futamata H."/>
            <person name="Hattori R."/>
            <person name="Shimomura Y."/>
            <person name="Haruta S."/>
            <person name="Morimoto S."/>
            <person name="Wang Y."/>
            <person name="Sakai Y."/>
            <person name="Hattori M."/>
            <person name="Aizawa S."/>
            <person name="Nagashima K.V.P."/>
            <person name="Masuda S."/>
            <person name="Hattori T."/>
            <person name="Yamashita A."/>
            <person name="Bao Z."/>
            <person name="Hayatsu M."/>
            <person name="Kajiya-Kanegae H."/>
            <person name="Yoshinaga I."/>
            <person name="Sakamoto K."/>
            <person name="Toyota K."/>
            <person name="Nakao M."/>
            <person name="Kohara M."/>
            <person name="Anda M."/>
            <person name="Niwa R."/>
            <person name="Jung-Hwan P."/>
            <person name="Sameshima-Saito R."/>
            <person name="Tokuda S."/>
            <person name="Yamamoto S."/>
            <person name="Yamamoto S."/>
            <person name="Yokoyama T."/>
            <person name="Akutsu T."/>
            <person name="Nakamura Y."/>
            <person name="Nakahira-Yanaka Y."/>
            <person name="Takada Hoshino Y."/>
            <person name="Hirakawa H."/>
            <person name="Mitsui H."/>
            <person name="Terasawa K."/>
            <person name="Itakura M."/>
            <person name="Sato S."/>
            <person name="Ikeda-Ohtsubo W."/>
            <person name="Sakakura N."/>
            <person name="Kaminuma E."/>
            <person name="Minamisawa K."/>
        </authorList>
    </citation>
    <scope>NUCLEOTIDE SEQUENCE [LARGE SCALE GENOMIC DNA]</scope>
    <source>
        <strain evidence="1 2">S23321</strain>
    </source>
</reference>
<evidence type="ECO:0000313" key="2">
    <source>
        <dbReference type="Proteomes" id="UP000007886"/>
    </source>
</evidence>
<dbReference type="EMBL" id="AP012279">
    <property type="protein sequence ID" value="BAL78199.1"/>
    <property type="molecule type" value="Genomic_DNA"/>
</dbReference>
<keyword evidence="2" id="KW-1185">Reference proteome</keyword>
<gene>
    <name evidence="1" type="ORF">S23_50050</name>
</gene>
<protein>
    <submittedName>
        <fullName evidence="1">Uncharacterized protein</fullName>
    </submittedName>
</protein>
<proteinExistence type="predicted"/>
<evidence type="ECO:0000313" key="1">
    <source>
        <dbReference type="EMBL" id="BAL78199.1"/>
    </source>
</evidence>
<organism evidence="1 2">
    <name type="scientific">Bradyrhizobium cosmicum</name>
    <dbReference type="NCBI Taxonomy" id="1404864"/>
    <lineage>
        <taxon>Bacteria</taxon>
        <taxon>Pseudomonadati</taxon>
        <taxon>Pseudomonadota</taxon>
        <taxon>Alphaproteobacteria</taxon>
        <taxon>Hyphomicrobiales</taxon>
        <taxon>Nitrobacteraceae</taxon>
        <taxon>Bradyrhizobium</taxon>
    </lineage>
</organism>
<dbReference type="Proteomes" id="UP000007886">
    <property type="component" value="Chromosome"/>
</dbReference>
<name>A0AAI8MGW6_9BRAD</name>
<accession>A0AAI8MGW6</accession>
<dbReference type="KEGG" id="brs:S23_50050"/>